<dbReference type="InterPro" id="IPR051782">
    <property type="entry name" value="ABC_Transporter_VariousFunc"/>
</dbReference>
<keyword evidence="6" id="KW-1185">Reference proteome</keyword>
<keyword evidence="2" id="KW-0547">Nucleotide-binding</keyword>
<dbReference type="SMART" id="SM00382">
    <property type="entry name" value="AAA"/>
    <property type="match status" value="1"/>
</dbReference>
<name>A0A4V3D519_9BACI</name>
<dbReference type="PROSITE" id="PS00211">
    <property type="entry name" value="ABC_TRANSPORTER_1"/>
    <property type="match status" value="1"/>
</dbReference>
<dbReference type="SUPFAM" id="SSF52540">
    <property type="entry name" value="P-loop containing nucleoside triphosphate hydrolases"/>
    <property type="match status" value="1"/>
</dbReference>
<dbReference type="AlphaFoldDB" id="A0A4V3D519"/>
<dbReference type="PROSITE" id="PS50893">
    <property type="entry name" value="ABC_TRANSPORTER_2"/>
    <property type="match status" value="1"/>
</dbReference>
<evidence type="ECO:0000256" key="2">
    <source>
        <dbReference type="ARBA" id="ARBA00022741"/>
    </source>
</evidence>
<dbReference type="InterPro" id="IPR017871">
    <property type="entry name" value="ABC_transporter-like_CS"/>
</dbReference>
<dbReference type="Proteomes" id="UP000295632">
    <property type="component" value="Unassembled WGS sequence"/>
</dbReference>
<evidence type="ECO:0000256" key="3">
    <source>
        <dbReference type="ARBA" id="ARBA00022840"/>
    </source>
</evidence>
<dbReference type="InterPro" id="IPR003593">
    <property type="entry name" value="AAA+_ATPase"/>
</dbReference>
<accession>A0A4V3D519</accession>
<evidence type="ECO:0000259" key="4">
    <source>
        <dbReference type="PROSITE" id="PS50893"/>
    </source>
</evidence>
<dbReference type="GO" id="GO:0005524">
    <property type="term" value="F:ATP binding"/>
    <property type="evidence" value="ECO:0007669"/>
    <property type="project" value="UniProtKB-KW"/>
</dbReference>
<sequence length="217" mass="24364">MNIIEVKSVYKKFRGVTLFEGASAEFNHGEIHGIIGPNGSGKSVFFKMICGFIQPDQGTITIDPTYRSKAHGFPDNFGIIIDRPGYIAGKTGFANLQRLAAIQDKITDEDIVKTMKRVGLQPEAKQKVKNYSLGMKQKLALAQAIMEDQQVLILDEPFNALDKDSVTSVRQLLLDLKAQGKTIIMTSHQENDIELLCDKVYRIDQYKLEEVERKMPT</sequence>
<organism evidence="5 6">
    <name type="scientific">Aureibacillus halotolerans</name>
    <dbReference type="NCBI Taxonomy" id="1508390"/>
    <lineage>
        <taxon>Bacteria</taxon>
        <taxon>Bacillati</taxon>
        <taxon>Bacillota</taxon>
        <taxon>Bacilli</taxon>
        <taxon>Bacillales</taxon>
        <taxon>Bacillaceae</taxon>
        <taxon>Aureibacillus</taxon>
    </lineage>
</organism>
<dbReference type="InterPro" id="IPR003439">
    <property type="entry name" value="ABC_transporter-like_ATP-bd"/>
</dbReference>
<gene>
    <name evidence="5" type="ORF">EV213_110114</name>
</gene>
<feature type="domain" description="ABC transporter" evidence="4">
    <location>
        <begin position="4"/>
        <end position="217"/>
    </location>
</feature>
<dbReference type="Gene3D" id="3.40.50.300">
    <property type="entry name" value="P-loop containing nucleotide triphosphate hydrolases"/>
    <property type="match status" value="1"/>
</dbReference>
<evidence type="ECO:0000256" key="1">
    <source>
        <dbReference type="ARBA" id="ARBA00022448"/>
    </source>
</evidence>
<dbReference type="InterPro" id="IPR027417">
    <property type="entry name" value="P-loop_NTPase"/>
</dbReference>
<protein>
    <submittedName>
        <fullName evidence="5">ABC-2 type transport system ATP-binding protein</fullName>
    </submittedName>
</protein>
<dbReference type="PANTHER" id="PTHR42939">
    <property type="entry name" value="ABC TRANSPORTER ATP-BINDING PROTEIN ALBC-RELATED"/>
    <property type="match status" value="1"/>
</dbReference>
<dbReference type="PANTHER" id="PTHR42939:SF1">
    <property type="entry name" value="ABC TRANSPORTER ATP-BINDING PROTEIN ALBC-RELATED"/>
    <property type="match status" value="1"/>
</dbReference>
<evidence type="ECO:0000313" key="5">
    <source>
        <dbReference type="EMBL" id="TDQ38367.1"/>
    </source>
</evidence>
<dbReference type="RefSeq" id="WP_133580941.1">
    <property type="nucleotide sequence ID" value="NZ_SNYJ01000010.1"/>
</dbReference>
<dbReference type="OrthoDB" id="9804819at2"/>
<keyword evidence="1" id="KW-0813">Transport</keyword>
<dbReference type="EMBL" id="SNYJ01000010">
    <property type="protein sequence ID" value="TDQ38367.1"/>
    <property type="molecule type" value="Genomic_DNA"/>
</dbReference>
<keyword evidence="3 5" id="KW-0067">ATP-binding</keyword>
<reference evidence="5 6" key="1">
    <citation type="submission" date="2019-03" db="EMBL/GenBank/DDBJ databases">
        <title>Genomic Encyclopedia of Type Strains, Phase IV (KMG-IV): sequencing the most valuable type-strain genomes for metagenomic binning, comparative biology and taxonomic classification.</title>
        <authorList>
            <person name="Goeker M."/>
        </authorList>
    </citation>
    <scope>NUCLEOTIDE SEQUENCE [LARGE SCALE GENOMIC DNA]</scope>
    <source>
        <strain evidence="5 6">DSM 28697</strain>
    </source>
</reference>
<dbReference type="Pfam" id="PF00005">
    <property type="entry name" value="ABC_tran"/>
    <property type="match status" value="1"/>
</dbReference>
<comment type="caution">
    <text evidence="5">The sequence shown here is derived from an EMBL/GenBank/DDBJ whole genome shotgun (WGS) entry which is preliminary data.</text>
</comment>
<proteinExistence type="predicted"/>
<dbReference type="GO" id="GO:0016887">
    <property type="term" value="F:ATP hydrolysis activity"/>
    <property type="evidence" value="ECO:0007669"/>
    <property type="project" value="InterPro"/>
</dbReference>
<evidence type="ECO:0000313" key="6">
    <source>
        <dbReference type="Proteomes" id="UP000295632"/>
    </source>
</evidence>